<organism evidence="1 2">
    <name type="scientific">Penicillium camemberti (strain FM 013)</name>
    <dbReference type="NCBI Taxonomy" id="1429867"/>
    <lineage>
        <taxon>Eukaryota</taxon>
        <taxon>Fungi</taxon>
        <taxon>Dikarya</taxon>
        <taxon>Ascomycota</taxon>
        <taxon>Pezizomycotina</taxon>
        <taxon>Eurotiomycetes</taxon>
        <taxon>Eurotiomycetidae</taxon>
        <taxon>Eurotiales</taxon>
        <taxon>Aspergillaceae</taxon>
        <taxon>Penicillium</taxon>
    </lineage>
</organism>
<dbReference type="EMBL" id="HG793134">
    <property type="protein sequence ID" value="CRL17946.1"/>
    <property type="molecule type" value="Genomic_DNA"/>
</dbReference>
<dbReference type="AlphaFoldDB" id="A0A0G4NV42"/>
<gene>
    <name evidence="1" type="ORF">PCAMFM013_S001g000906</name>
</gene>
<accession>A0A0G4NV42</accession>
<name>A0A0G4NV42_PENC3</name>
<sequence length="37" mass="4020">MVIPSARAPLMNACSAPGRHVDHFEEQPSLVSMDTHS</sequence>
<proteinExistence type="predicted"/>
<evidence type="ECO:0000313" key="2">
    <source>
        <dbReference type="Proteomes" id="UP000053732"/>
    </source>
</evidence>
<keyword evidence="2" id="KW-1185">Reference proteome</keyword>
<dbReference type="Proteomes" id="UP000053732">
    <property type="component" value="Unassembled WGS sequence"/>
</dbReference>
<evidence type="ECO:0000313" key="1">
    <source>
        <dbReference type="EMBL" id="CRL17946.1"/>
    </source>
</evidence>
<protein>
    <submittedName>
        <fullName evidence="1">Str. FM013</fullName>
    </submittedName>
</protein>
<reference evidence="1 2" key="1">
    <citation type="journal article" date="2014" name="Nat. Commun.">
        <title>Multiple recent horizontal transfers of a large genomic region in cheese making fungi.</title>
        <authorList>
            <person name="Cheeseman K."/>
            <person name="Ropars J."/>
            <person name="Renault P."/>
            <person name="Dupont J."/>
            <person name="Gouzy J."/>
            <person name="Branca A."/>
            <person name="Abraham A.L."/>
            <person name="Ceppi M."/>
            <person name="Conseiller E."/>
            <person name="Debuchy R."/>
            <person name="Malagnac F."/>
            <person name="Goarin A."/>
            <person name="Silar P."/>
            <person name="Lacoste S."/>
            <person name="Sallet E."/>
            <person name="Bensimon A."/>
            <person name="Giraud T."/>
            <person name="Brygoo Y."/>
        </authorList>
    </citation>
    <scope>NUCLEOTIDE SEQUENCE [LARGE SCALE GENOMIC DNA]</scope>
    <source>
        <strain evidence="2">FM 013</strain>
    </source>
</reference>